<evidence type="ECO:0000256" key="2">
    <source>
        <dbReference type="ARBA" id="ARBA00022729"/>
    </source>
</evidence>
<evidence type="ECO:0000256" key="4">
    <source>
        <dbReference type="ARBA" id="ARBA00023237"/>
    </source>
</evidence>
<dbReference type="Gene3D" id="1.25.40.390">
    <property type="match status" value="1"/>
</dbReference>
<accession>A0A645DSS6</accession>
<gene>
    <name evidence="6" type="ORF">SDC9_139511</name>
</gene>
<dbReference type="GO" id="GO:0009279">
    <property type="term" value="C:cell outer membrane"/>
    <property type="evidence" value="ECO:0007669"/>
    <property type="project" value="UniProtKB-SubCell"/>
</dbReference>
<dbReference type="SUPFAM" id="SSF48452">
    <property type="entry name" value="TPR-like"/>
    <property type="match status" value="1"/>
</dbReference>
<evidence type="ECO:0000259" key="5">
    <source>
        <dbReference type="Pfam" id="PF07980"/>
    </source>
</evidence>
<keyword evidence="3" id="KW-0472">Membrane</keyword>
<feature type="domain" description="RagB/SusD" evidence="5">
    <location>
        <begin position="158"/>
        <end position="244"/>
    </location>
</feature>
<evidence type="ECO:0000313" key="6">
    <source>
        <dbReference type="EMBL" id="MPM92376.1"/>
    </source>
</evidence>
<dbReference type="AlphaFoldDB" id="A0A645DSS6"/>
<dbReference type="InterPro" id="IPR012944">
    <property type="entry name" value="SusD_RagB_dom"/>
</dbReference>
<dbReference type="EMBL" id="VSSQ01039324">
    <property type="protein sequence ID" value="MPM92376.1"/>
    <property type="molecule type" value="Genomic_DNA"/>
</dbReference>
<proteinExistence type="predicted"/>
<reference evidence="6" key="1">
    <citation type="submission" date="2019-08" db="EMBL/GenBank/DDBJ databases">
        <authorList>
            <person name="Kucharzyk K."/>
            <person name="Murdoch R.W."/>
            <person name="Higgins S."/>
            <person name="Loffler F."/>
        </authorList>
    </citation>
    <scope>NUCLEOTIDE SEQUENCE</scope>
</reference>
<organism evidence="6">
    <name type="scientific">bioreactor metagenome</name>
    <dbReference type="NCBI Taxonomy" id="1076179"/>
    <lineage>
        <taxon>unclassified sequences</taxon>
        <taxon>metagenomes</taxon>
        <taxon>ecological metagenomes</taxon>
    </lineage>
</organism>
<dbReference type="Pfam" id="PF07980">
    <property type="entry name" value="SusD_RagB"/>
    <property type="match status" value="1"/>
</dbReference>
<keyword evidence="2" id="KW-0732">Signal</keyword>
<name>A0A645DSS6_9ZZZZ</name>
<comment type="subcellular location">
    <subcellularLocation>
        <location evidence="1">Cell outer membrane</location>
    </subcellularLocation>
</comment>
<evidence type="ECO:0000256" key="1">
    <source>
        <dbReference type="ARBA" id="ARBA00004442"/>
    </source>
</evidence>
<protein>
    <recommendedName>
        <fullName evidence="5">RagB/SusD domain-containing protein</fullName>
    </recommendedName>
</protein>
<keyword evidence="4" id="KW-0998">Cell outer membrane</keyword>
<dbReference type="InterPro" id="IPR011990">
    <property type="entry name" value="TPR-like_helical_dom_sf"/>
</dbReference>
<evidence type="ECO:0000256" key="3">
    <source>
        <dbReference type="ARBA" id="ARBA00023136"/>
    </source>
</evidence>
<sequence length="274" mass="30942">MEKNTLEKVPRNTLEEVWAFIDKDLELATELLTDAPTSYYYVSKDAAIALRARTALSRGDYTNAAKYAESLITKGKYRLDSFDKIFRKRGNTEIIFAFENRTEESSINISDLYYSYDHPNKGQGVYKPTDATIALFDDEDNRKDITLINIGGRTTINKYESGQTGRDPVIISRIAELYLISAEAQGLGNGIARLNELRAFRGLAPVSAANSREYLNLILDERVRELIGENFMYHDYVRTGVAVEKLGILPHQVLHPIPGRELQNNPNLTPNPGY</sequence>
<comment type="caution">
    <text evidence="6">The sequence shown here is derived from an EMBL/GenBank/DDBJ whole genome shotgun (WGS) entry which is preliminary data.</text>
</comment>